<dbReference type="InterPro" id="IPR000560">
    <property type="entry name" value="His_Pase_clade-2"/>
</dbReference>
<dbReference type="InterPro" id="IPR050645">
    <property type="entry name" value="Histidine_acid_phosphatase"/>
</dbReference>
<organism evidence="3 4">
    <name type="scientific">Synchytrium microbalum</name>
    <dbReference type="NCBI Taxonomy" id="1806994"/>
    <lineage>
        <taxon>Eukaryota</taxon>
        <taxon>Fungi</taxon>
        <taxon>Fungi incertae sedis</taxon>
        <taxon>Chytridiomycota</taxon>
        <taxon>Chytridiomycota incertae sedis</taxon>
        <taxon>Chytridiomycetes</taxon>
        <taxon>Synchytriales</taxon>
        <taxon>Synchytriaceae</taxon>
        <taxon>Synchytrium</taxon>
    </lineage>
</organism>
<proteinExistence type="inferred from homology"/>
<evidence type="ECO:0000313" key="4">
    <source>
        <dbReference type="Proteomes" id="UP000319731"/>
    </source>
</evidence>
<gene>
    <name evidence="3" type="ORF">SmJEL517_g02253</name>
</gene>
<comment type="similarity">
    <text evidence="1">Belongs to the histidine acid phosphatase family.</text>
</comment>
<name>A0A507C7X8_9FUNG</name>
<dbReference type="PANTHER" id="PTHR11567:SF110">
    <property type="entry name" value="2-PHOSPHOXYLOSE PHOSPHATASE 1"/>
    <property type="match status" value="1"/>
</dbReference>
<dbReference type="InterPro" id="IPR033379">
    <property type="entry name" value="Acid_Pase_AS"/>
</dbReference>
<dbReference type="Proteomes" id="UP000319731">
    <property type="component" value="Unassembled WGS sequence"/>
</dbReference>
<evidence type="ECO:0000256" key="1">
    <source>
        <dbReference type="ARBA" id="ARBA00005375"/>
    </source>
</evidence>
<dbReference type="AlphaFoldDB" id="A0A507C7X8"/>
<dbReference type="RefSeq" id="XP_031025776.1">
    <property type="nucleotide sequence ID" value="XM_031168181.1"/>
</dbReference>
<dbReference type="PROSITE" id="PS00778">
    <property type="entry name" value="HIS_ACID_PHOSPHAT_2"/>
    <property type="match status" value="1"/>
</dbReference>
<reference evidence="3 4" key="1">
    <citation type="journal article" date="2019" name="Sci. Rep.">
        <title>Comparative genomics of chytrid fungi reveal insights into the obligate biotrophic and pathogenic lifestyle of Synchytrium endobioticum.</title>
        <authorList>
            <person name="van de Vossenberg B.T.L.H."/>
            <person name="Warris S."/>
            <person name="Nguyen H.D.T."/>
            <person name="van Gent-Pelzer M.P.E."/>
            <person name="Joly D.L."/>
            <person name="van de Geest H.C."/>
            <person name="Bonants P.J.M."/>
            <person name="Smith D.S."/>
            <person name="Levesque C.A."/>
            <person name="van der Lee T.A.J."/>
        </authorList>
    </citation>
    <scope>NUCLEOTIDE SEQUENCE [LARGE SCALE GENOMIC DNA]</scope>
    <source>
        <strain evidence="3 4">JEL517</strain>
    </source>
</reference>
<dbReference type="PANTHER" id="PTHR11567">
    <property type="entry name" value="ACID PHOSPHATASE-RELATED"/>
    <property type="match status" value="1"/>
</dbReference>
<comment type="caution">
    <text evidence="3">The sequence shown here is derived from an EMBL/GenBank/DDBJ whole genome shotgun (WGS) entry which is preliminary data.</text>
</comment>
<dbReference type="STRING" id="1806994.A0A507C7X8"/>
<dbReference type="GO" id="GO:0016791">
    <property type="term" value="F:phosphatase activity"/>
    <property type="evidence" value="ECO:0007669"/>
    <property type="project" value="TreeGrafter"/>
</dbReference>
<dbReference type="EMBL" id="QEAO01000009">
    <property type="protein sequence ID" value="TPX35249.1"/>
    <property type="molecule type" value="Genomic_DNA"/>
</dbReference>
<accession>A0A507C7X8</accession>
<dbReference type="Gene3D" id="3.40.50.1240">
    <property type="entry name" value="Phosphoglycerate mutase-like"/>
    <property type="match status" value="1"/>
</dbReference>
<dbReference type="GeneID" id="42003478"/>
<keyword evidence="4" id="KW-1185">Reference proteome</keyword>
<sequence>MSLQTMGVNMRKLYIDKLKLVNPIIDSRHYKDIYLRSTDYARTLESLQYLLNGLYPQDKREGDIDLKVNMRSDENMYPMYDCRYLSKLTRDFRTKLMLGDAKEIDKLLSRFERFGSPDDSKHVDLRYLHSLYDTFICMDAHGVPLPPGVSQKDMLDLEQMTVKYWWNVFEQPDIARLSIGRLVKDLKDKIDDNVQNNKDSVKLAVFSGHDSTVGPLLSAFRVFDGRYPPFSCMMTLELFAEEKKKTQEHFVRVLYQGQPQKIPQCQTSGNHHSNGDTSLCTLEAFNKVMNDMIPQDYEKECESFTFS</sequence>
<keyword evidence="2" id="KW-0378">Hydrolase</keyword>
<evidence type="ECO:0000313" key="3">
    <source>
        <dbReference type="EMBL" id="TPX35249.1"/>
    </source>
</evidence>
<evidence type="ECO:0008006" key="5">
    <source>
        <dbReference type="Google" id="ProtNLM"/>
    </source>
</evidence>
<dbReference type="OrthoDB" id="10257284at2759"/>
<dbReference type="InterPro" id="IPR029033">
    <property type="entry name" value="His_PPase_superfam"/>
</dbReference>
<protein>
    <recommendedName>
        <fullName evidence="5">Acid phosphatase</fullName>
    </recommendedName>
</protein>
<dbReference type="Pfam" id="PF00328">
    <property type="entry name" value="His_Phos_2"/>
    <property type="match status" value="1"/>
</dbReference>
<dbReference type="SUPFAM" id="SSF53254">
    <property type="entry name" value="Phosphoglycerate mutase-like"/>
    <property type="match status" value="1"/>
</dbReference>
<evidence type="ECO:0000256" key="2">
    <source>
        <dbReference type="ARBA" id="ARBA00022801"/>
    </source>
</evidence>
<dbReference type="CDD" id="cd07061">
    <property type="entry name" value="HP_HAP_like"/>
    <property type="match status" value="1"/>
</dbReference>